<dbReference type="EMBL" id="JAGRRH010000017">
    <property type="protein sequence ID" value="KAG7353217.1"/>
    <property type="molecule type" value="Genomic_DNA"/>
</dbReference>
<dbReference type="InterPro" id="IPR001192">
    <property type="entry name" value="PI-PLC_fam"/>
</dbReference>
<dbReference type="Proteomes" id="UP000693970">
    <property type="component" value="Unassembled WGS sequence"/>
</dbReference>
<keyword evidence="5" id="KW-0807">Transducer</keyword>
<dbReference type="Pfam" id="PF00168">
    <property type="entry name" value="C2"/>
    <property type="match status" value="1"/>
</dbReference>
<dbReference type="Pfam" id="PF00388">
    <property type="entry name" value="PI-PLC-X"/>
    <property type="match status" value="1"/>
</dbReference>
<dbReference type="GO" id="GO:0004435">
    <property type="term" value="F:phosphatidylinositol-4,5-bisphosphate phospholipase C activity"/>
    <property type="evidence" value="ECO:0007669"/>
    <property type="project" value="UniProtKB-EC"/>
</dbReference>
<dbReference type="Pfam" id="PF00387">
    <property type="entry name" value="PI-PLC-Y"/>
    <property type="match status" value="1"/>
</dbReference>
<evidence type="ECO:0000256" key="1">
    <source>
        <dbReference type="ARBA" id="ARBA00012368"/>
    </source>
</evidence>
<dbReference type="PROSITE" id="PS00018">
    <property type="entry name" value="EF_HAND_1"/>
    <property type="match status" value="1"/>
</dbReference>
<evidence type="ECO:0000259" key="7">
    <source>
        <dbReference type="PROSITE" id="PS50008"/>
    </source>
</evidence>
<reference evidence="9" key="2">
    <citation type="submission" date="2021-04" db="EMBL/GenBank/DDBJ databases">
        <authorList>
            <person name="Podell S."/>
        </authorList>
    </citation>
    <scope>NUCLEOTIDE SEQUENCE</scope>
    <source>
        <strain evidence="9">Hildebrandi</strain>
    </source>
</reference>
<dbReference type="AlphaFoldDB" id="A0A9K3PMU5"/>
<dbReference type="GO" id="GO:0048015">
    <property type="term" value="P:phosphatidylinositol-mediated signaling"/>
    <property type="evidence" value="ECO:0007669"/>
    <property type="project" value="TreeGrafter"/>
</dbReference>
<dbReference type="SMART" id="SM00148">
    <property type="entry name" value="PLCXc"/>
    <property type="match status" value="1"/>
</dbReference>
<dbReference type="InterPro" id="IPR000909">
    <property type="entry name" value="PLipase_C_PInositol-sp_X_dom"/>
</dbReference>
<feature type="domain" description="EF-hand" evidence="8">
    <location>
        <begin position="268"/>
        <end position="292"/>
    </location>
</feature>
<sequence length="885" mass="100152">MLLLSVNRRDCKRFPVRFHGSPFFHTHMYSFSRDKHPNPTIRYCTMIATPNYYQHMAKEAKAAKAVIAASVNTTSGKTVGSASTEVIIVQPNVTLKNAMLTLVTDRQLNKGIAAMRITSRGVWKQRVLTISQDKLAFFVTHKEVPSNLSSTLASTLSIPLWTPSKGLQWSNDNHRYIRHLDIADIDAWQVGVIGTQILEYAKHSIKENQISELVTLFHHGFKPMCFRIPNTHHRKAFVNALPLMKNRYNLMVSFIAREQLLLRYISYDIDVDENGLISSKEFAQLCKRINLSLPNRNQVFADFAKKSTSSKNPTEISRTETRQLLHSISLRDMPASEVWDHVFGKDTQSVGPGQLREDFLLSVQKEKATTLEDTELLIQSIKTMGYTTDDDKRLYKQEFSEFLTSKFNDAYDPAARLPLESKLDQPLSHYWINTSHNTYLTGDQIQSRSSVVAYVDALFRGCKCLELDCWDGYEDKKRKEFVPVVFHGHTMTSKIEFESILHVVANYLKDNPTTYPIILSLENHCSYPYQTTMASKLKKVFGRKLYIPKKQQLVAGHHLPSPEELRGMVVIKGKRPPDEEDQVIIKQGGQVPHIESAESRDDNGIDEYDEALKKGKKSKIDPELAMLTLFHGCKYKDFSASIQQPSSHMHSIGESKISKILDKSPDNAKKWREYNTQHLTRTYPAGSRIDSSNYNPVVAWATGCQLVALNFQTSDTPLILNDARFRQGGGMGYLLKPDSVLGRTHPTKINITVEILSALCIPKPKGAKAGEVVDPYISVELYDVATSTDGKEAFSSQVYKTSTMDNNGFCPVWKKICFNFDVANADVAMLLFKIVDDDYNLDDIICSSAMPISCLRKGYRSVQLYDDHGRTSGPFECATLFVKIE</sequence>
<keyword evidence="3" id="KW-0442">Lipid degradation</keyword>
<dbReference type="PANTHER" id="PTHR10336:SF36">
    <property type="entry name" value="1-PHOSPHATIDYLINOSITOL 4,5-BISPHOSPHATE PHOSPHODIESTERASE BETA-4"/>
    <property type="match status" value="1"/>
</dbReference>
<dbReference type="InterPro" id="IPR000008">
    <property type="entry name" value="C2_dom"/>
</dbReference>
<evidence type="ECO:0000259" key="8">
    <source>
        <dbReference type="PROSITE" id="PS50222"/>
    </source>
</evidence>
<protein>
    <recommendedName>
        <fullName evidence="1">phosphoinositide phospholipase C</fullName>
        <ecNumber evidence="1">3.1.4.11</ecNumber>
    </recommendedName>
</protein>
<dbReference type="PROSITE" id="PS50004">
    <property type="entry name" value="C2"/>
    <property type="match status" value="1"/>
</dbReference>
<reference evidence="9" key="1">
    <citation type="journal article" date="2021" name="Sci. Rep.">
        <title>Diploid genomic architecture of Nitzschia inconspicua, an elite biomass production diatom.</title>
        <authorList>
            <person name="Oliver A."/>
            <person name="Podell S."/>
            <person name="Pinowska A."/>
            <person name="Traller J.C."/>
            <person name="Smith S.R."/>
            <person name="McClure R."/>
            <person name="Beliaev A."/>
            <person name="Bohutskyi P."/>
            <person name="Hill E.A."/>
            <person name="Rabines A."/>
            <person name="Zheng H."/>
            <person name="Allen L.Z."/>
            <person name="Kuo A."/>
            <person name="Grigoriev I.V."/>
            <person name="Allen A.E."/>
            <person name="Hazlebeck D."/>
            <person name="Allen E.E."/>
        </authorList>
    </citation>
    <scope>NUCLEOTIDE SEQUENCE</scope>
    <source>
        <strain evidence="9">Hildebrandi</strain>
    </source>
</reference>
<dbReference type="PROSITE" id="PS50222">
    <property type="entry name" value="EF_HAND_2"/>
    <property type="match status" value="1"/>
</dbReference>
<keyword evidence="10" id="KW-1185">Reference proteome</keyword>
<dbReference type="OrthoDB" id="269822at2759"/>
<proteinExistence type="predicted"/>
<dbReference type="InterPro" id="IPR001711">
    <property type="entry name" value="PLipase_C_Pinositol-sp_Y"/>
</dbReference>
<dbReference type="SMART" id="SM00239">
    <property type="entry name" value="C2"/>
    <property type="match status" value="1"/>
</dbReference>
<dbReference type="InterPro" id="IPR018247">
    <property type="entry name" value="EF_Hand_1_Ca_BS"/>
</dbReference>
<evidence type="ECO:0000256" key="3">
    <source>
        <dbReference type="ARBA" id="ARBA00022963"/>
    </source>
</evidence>
<dbReference type="GO" id="GO:0005509">
    <property type="term" value="F:calcium ion binding"/>
    <property type="evidence" value="ECO:0007669"/>
    <property type="project" value="InterPro"/>
</dbReference>
<dbReference type="GO" id="GO:0051209">
    <property type="term" value="P:release of sequestered calcium ion into cytosol"/>
    <property type="evidence" value="ECO:0007669"/>
    <property type="project" value="TreeGrafter"/>
</dbReference>
<dbReference type="EC" id="3.1.4.11" evidence="1"/>
<keyword evidence="2" id="KW-0378">Hydrolase</keyword>
<gene>
    <name evidence="9" type="ORF">IV203_009266</name>
</gene>
<name>A0A9K3PMU5_9STRA</name>
<organism evidence="9 10">
    <name type="scientific">Nitzschia inconspicua</name>
    <dbReference type="NCBI Taxonomy" id="303405"/>
    <lineage>
        <taxon>Eukaryota</taxon>
        <taxon>Sar</taxon>
        <taxon>Stramenopiles</taxon>
        <taxon>Ochrophyta</taxon>
        <taxon>Bacillariophyta</taxon>
        <taxon>Bacillariophyceae</taxon>
        <taxon>Bacillariophycidae</taxon>
        <taxon>Bacillariales</taxon>
        <taxon>Bacillariaceae</taxon>
        <taxon>Nitzschia</taxon>
    </lineage>
</organism>
<dbReference type="GO" id="GO:0016042">
    <property type="term" value="P:lipid catabolic process"/>
    <property type="evidence" value="ECO:0007669"/>
    <property type="project" value="UniProtKB-KW"/>
</dbReference>
<dbReference type="CDD" id="cd08558">
    <property type="entry name" value="PI-PLCc_eukaryota"/>
    <property type="match status" value="1"/>
</dbReference>
<dbReference type="CDD" id="cd00275">
    <property type="entry name" value="C2_PLC_like"/>
    <property type="match status" value="1"/>
</dbReference>
<evidence type="ECO:0000259" key="6">
    <source>
        <dbReference type="PROSITE" id="PS50004"/>
    </source>
</evidence>
<dbReference type="SMART" id="SM00149">
    <property type="entry name" value="PLCYc"/>
    <property type="match status" value="1"/>
</dbReference>
<evidence type="ECO:0000256" key="5">
    <source>
        <dbReference type="ARBA" id="ARBA00023224"/>
    </source>
</evidence>
<evidence type="ECO:0000256" key="2">
    <source>
        <dbReference type="ARBA" id="ARBA00022801"/>
    </source>
</evidence>
<dbReference type="PANTHER" id="PTHR10336">
    <property type="entry name" value="PHOSPHOINOSITIDE-SPECIFIC PHOSPHOLIPASE C FAMILY PROTEIN"/>
    <property type="match status" value="1"/>
</dbReference>
<dbReference type="PROSITE" id="PS50008">
    <property type="entry name" value="PIPLC_Y_DOMAIN"/>
    <property type="match status" value="1"/>
</dbReference>
<feature type="domain" description="PI-PLC Y-box" evidence="7">
    <location>
        <begin position="625"/>
        <end position="738"/>
    </location>
</feature>
<evidence type="ECO:0000313" key="10">
    <source>
        <dbReference type="Proteomes" id="UP000693970"/>
    </source>
</evidence>
<dbReference type="PROSITE" id="PS50007">
    <property type="entry name" value="PIPLC_X_DOMAIN"/>
    <property type="match status" value="1"/>
</dbReference>
<comment type="caution">
    <text evidence="9">The sequence shown here is derived from an EMBL/GenBank/DDBJ whole genome shotgun (WGS) entry which is preliminary data.</text>
</comment>
<evidence type="ECO:0000313" key="9">
    <source>
        <dbReference type="EMBL" id="KAG7353217.1"/>
    </source>
</evidence>
<keyword evidence="4" id="KW-0443">Lipid metabolism</keyword>
<evidence type="ECO:0000256" key="4">
    <source>
        <dbReference type="ARBA" id="ARBA00023098"/>
    </source>
</evidence>
<dbReference type="InterPro" id="IPR002048">
    <property type="entry name" value="EF_hand_dom"/>
</dbReference>
<feature type="domain" description="C2" evidence="6">
    <location>
        <begin position="727"/>
        <end position="866"/>
    </location>
</feature>
<accession>A0A9K3PMU5</accession>